<gene>
    <name evidence="2" type="ORF">ACFS27_18330</name>
</gene>
<feature type="transmembrane region" description="Helical" evidence="1">
    <location>
        <begin position="43"/>
        <end position="62"/>
    </location>
</feature>
<evidence type="ECO:0000313" key="2">
    <source>
        <dbReference type="EMBL" id="MFD2795522.1"/>
    </source>
</evidence>
<evidence type="ECO:0000313" key="3">
    <source>
        <dbReference type="Proteomes" id="UP001597479"/>
    </source>
</evidence>
<proteinExistence type="predicted"/>
<comment type="caution">
    <text evidence="2">The sequence shown here is derived from an EMBL/GenBank/DDBJ whole genome shotgun (WGS) entry which is preliminary data.</text>
</comment>
<dbReference type="RefSeq" id="WP_377185683.1">
    <property type="nucleotide sequence ID" value="NZ_JBHUOG010000002.1"/>
</dbReference>
<keyword evidence="1" id="KW-1133">Transmembrane helix</keyword>
<sequence length="89" mass="8728">MTDTAGTGKRQTTANRSAVPITVGLGGLILGAGLFSVGGSGAMAVAVVIGSAVFLIGLVALLDGVHKLVQNLDSATQAILEQRSAPPAS</sequence>
<evidence type="ECO:0008006" key="4">
    <source>
        <dbReference type="Google" id="ProtNLM"/>
    </source>
</evidence>
<name>A0ABW5VV15_9MICO</name>
<keyword evidence="3" id="KW-1185">Reference proteome</keyword>
<organism evidence="2 3">
    <name type="scientific">Promicromonospora vindobonensis</name>
    <dbReference type="NCBI Taxonomy" id="195748"/>
    <lineage>
        <taxon>Bacteria</taxon>
        <taxon>Bacillati</taxon>
        <taxon>Actinomycetota</taxon>
        <taxon>Actinomycetes</taxon>
        <taxon>Micrococcales</taxon>
        <taxon>Promicromonosporaceae</taxon>
        <taxon>Promicromonospora</taxon>
    </lineage>
</organism>
<reference evidence="3" key="1">
    <citation type="journal article" date="2019" name="Int. J. Syst. Evol. Microbiol.">
        <title>The Global Catalogue of Microorganisms (GCM) 10K type strain sequencing project: providing services to taxonomists for standard genome sequencing and annotation.</title>
        <authorList>
            <consortium name="The Broad Institute Genomics Platform"/>
            <consortium name="The Broad Institute Genome Sequencing Center for Infectious Disease"/>
            <person name="Wu L."/>
            <person name="Ma J."/>
        </authorList>
    </citation>
    <scope>NUCLEOTIDE SEQUENCE [LARGE SCALE GENOMIC DNA]</scope>
    <source>
        <strain evidence="3">CCM 7044</strain>
    </source>
</reference>
<accession>A0ABW5VV15</accession>
<keyword evidence="1" id="KW-0812">Transmembrane</keyword>
<dbReference type="EMBL" id="JBHUOG010000002">
    <property type="protein sequence ID" value="MFD2795522.1"/>
    <property type="molecule type" value="Genomic_DNA"/>
</dbReference>
<evidence type="ECO:0000256" key="1">
    <source>
        <dbReference type="SAM" id="Phobius"/>
    </source>
</evidence>
<dbReference type="Proteomes" id="UP001597479">
    <property type="component" value="Unassembled WGS sequence"/>
</dbReference>
<feature type="transmembrane region" description="Helical" evidence="1">
    <location>
        <begin position="18"/>
        <end position="37"/>
    </location>
</feature>
<keyword evidence="1" id="KW-0472">Membrane</keyword>
<protein>
    <recommendedName>
        <fullName evidence="4">Superfamily III holin-X</fullName>
    </recommendedName>
</protein>